<dbReference type="AlphaFoldDB" id="A0A182IV23"/>
<evidence type="ECO:0000313" key="2">
    <source>
        <dbReference type="EnsemblMetazoa" id="AATE006027-PA.1"/>
    </source>
</evidence>
<feature type="region of interest" description="Disordered" evidence="1">
    <location>
        <begin position="195"/>
        <end position="277"/>
    </location>
</feature>
<name>A0A182IV23_ANOAO</name>
<evidence type="ECO:0000256" key="1">
    <source>
        <dbReference type="SAM" id="MobiDB-lite"/>
    </source>
</evidence>
<proteinExistence type="predicted"/>
<organism evidence="2">
    <name type="scientific">Anopheles atroparvus</name>
    <name type="common">European mosquito</name>
    <dbReference type="NCBI Taxonomy" id="41427"/>
    <lineage>
        <taxon>Eukaryota</taxon>
        <taxon>Metazoa</taxon>
        <taxon>Ecdysozoa</taxon>
        <taxon>Arthropoda</taxon>
        <taxon>Hexapoda</taxon>
        <taxon>Insecta</taxon>
        <taxon>Pterygota</taxon>
        <taxon>Neoptera</taxon>
        <taxon>Endopterygota</taxon>
        <taxon>Diptera</taxon>
        <taxon>Nematocera</taxon>
        <taxon>Culicoidea</taxon>
        <taxon>Culicidae</taxon>
        <taxon>Anophelinae</taxon>
        <taxon>Anopheles</taxon>
    </lineage>
</organism>
<reference evidence="2" key="1">
    <citation type="submission" date="2022-08" db="UniProtKB">
        <authorList>
            <consortium name="EnsemblMetazoa"/>
        </authorList>
    </citation>
    <scope>IDENTIFICATION</scope>
    <source>
        <strain evidence="2">EBRO</strain>
    </source>
</reference>
<sequence>MDTRLRFTLHFNATVCLMNTRGTSREETSKSRTTQTCHGSGLHATIFIRRKVLKHGREGQDQESEPAHGLTAATEAAGTPYSVKGVCCGTPKVSGLEDAGCAGEAARPEPEFWGPVGADRADSTLVEATPEGRLAATGGCSGWCRGITSFDHSREAGGWSNGTEGDRCLSWERGEATREHRRRGKGWCERWNGDTGSPCDRRSHDGGCRSSVRNRSCTDGRKPSRKGNGDRIRSGDRFQHRTGDKLRTGDVRRGEGLSDGCSIGQRTGNRHERAGRVASAHDLAVRRPEDALGGKSCCQVGGGGNGCYQGSGG</sequence>
<dbReference type="VEuPathDB" id="VectorBase:AATE006027"/>
<accession>A0A182IV23</accession>
<dbReference type="EnsemblMetazoa" id="AATE006027-RA">
    <property type="protein sequence ID" value="AATE006027-PA.1"/>
    <property type="gene ID" value="AATE006027"/>
</dbReference>
<protein>
    <submittedName>
        <fullName evidence="2">Uncharacterized protein</fullName>
    </submittedName>
</protein>
<feature type="compositionally biased region" description="Basic and acidic residues" evidence="1">
    <location>
        <begin position="216"/>
        <end position="256"/>
    </location>
</feature>